<dbReference type="SUPFAM" id="SSF100879">
    <property type="entry name" value="Lesion bypass DNA polymerase (Y-family), little finger domain"/>
    <property type="match status" value="1"/>
</dbReference>
<keyword evidence="10 15" id="KW-0460">Magnesium</keyword>
<evidence type="ECO:0000256" key="15">
    <source>
        <dbReference type="HAMAP-Rule" id="MF_01113"/>
    </source>
</evidence>
<dbReference type="InterPro" id="IPR022880">
    <property type="entry name" value="DNApol_IV"/>
</dbReference>
<feature type="binding site" evidence="15">
    <location>
        <position position="103"/>
    </location>
    <ligand>
        <name>Mg(2+)</name>
        <dbReference type="ChEBI" id="CHEBI:18420"/>
    </ligand>
</feature>
<evidence type="ECO:0000256" key="7">
    <source>
        <dbReference type="ARBA" id="ARBA00022705"/>
    </source>
</evidence>
<dbReference type="InterPro" id="IPR036775">
    <property type="entry name" value="DNA_pol_Y-fam_lit_finger_sf"/>
</dbReference>
<dbReference type="Gene3D" id="1.10.150.20">
    <property type="entry name" value="5' to 3' exonuclease, C-terminal subdomain"/>
    <property type="match status" value="1"/>
</dbReference>
<reference evidence="17 18" key="1">
    <citation type="submission" date="2018-10" db="EMBL/GenBank/DDBJ databases">
        <title>Pseudomonas sp. GL14 genome.</title>
        <authorList>
            <person name="Peng J."/>
            <person name="Liu Z.-P."/>
        </authorList>
    </citation>
    <scope>NUCLEOTIDE SEQUENCE [LARGE SCALE GENOMIC DNA]</scope>
    <source>
        <strain evidence="17 18">GL14</strain>
    </source>
</reference>
<accession>A0ABX9V4C7</accession>
<evidence type="ECO:0000256" key="6">
    <source>
        <dbReference type="ARBA" id="ARBA00022695"/>
    </source>
</evidence>
<feature type="domain" description="UmuC" evidence="16">
    <location>
        <begin position="4"/>
        <end position="185"/>
    </location>
</feature>
<feature type="active site" evidence="15">
    <location>
        <position position="104"/>
    </location>
</feature>
<dbReference type="PROSITE" id="PS50173">
    <property type="entry name" value="UMUC"/>
    <property type="match status" value="1"/>
</dbReference>
<comment type="similarity">
    <text evidence="2 15">Belongs to the DNA polymerase type-Y family.</text>
</comment>
<comment type="subcellular location">
    <subcellularLocation>
        <location evidence="1 15">Cytoplasm</location>
    </subcellularLocation>
</comment>
<dbReference type="Gene3D" id="3.30.70.270">
    <property type="match status" value="1"/>
</dbReference>
<dbReference type="InterPro" id="IPR017961">
    <property type="entry name" value="DNA_pol_Y-fam_little_finger"/>
</dbReference>
<evidence type="ECO:0000313" key="18">
    <source>
        <dbReference type="Proteomes" id="UP000269134"/>
    </source>
</evidence>
<dbReference type="InterPro" id="IPR001126">
    <property type="entry name" value="UmuC"/>
</dbReference>
<keyword evidence="17" id="KW-0489">Methyltransferase</keyword>
<evidence type="ECO:0000256" key="8">
    <source>
        <dbReference type="ARBA" id="ARBA00022723"/>
    </source>
</evidence>
<name>A0ABX9V4C7_9GAMM</name>
<keyword evidence="11 15" id="KW-0239">DNA-directed DNA polymerase</keyword>
<keyword evidence="8 15" id="KW-0479">Metal-binding</keyword>
<dbReference type="EC" id="2.7.7.7" evidence="15"/>
<dbReference type="GO" id="GO:0003887">
    <property type="term" value="F:DNA-directed DNA polymerase activity"/>
    <property type="evidence" value="ECO:0007669"/>
    <property type="project" value="UniProtKB-EC"/>
</dbReference>
<evidence type="ECO:0000256" key="11">
    <source>
        <dbReference type="ARBA" id="ARBA00022932"/>
    </source>
</evidence>
<organism evidence="17 18">
    <name type="scientific">Stutzerimonas nitrititolerans</name>
    <dbReference type="NCBI Taxonomy" id="2482751"/>
    <lineage>
        <taxon>Bacteria</taxon>
        <taxon>Pseudomonadati</taxon>
        <taxon>Pseudomonadota</taxon>
        <taxon>Gammaproteobacteria</taxon>
        <taxon>Pseudomonadales</taxon>
        <taxon>Pseudomonadaceae</taxon>
        <taxon>Stutzerimonas</taxon>
    </lineage>
</organism>
<dbReference type="NCBIfam" id="NF002677">
    <property type="entry name" value="PRK02406.1"/>
    <property type="match status" value="1"/>
</dbReference>
<evidence type="ECO:0000256" key="14">
    <source>
        <dbReference type="ARBA" id="ARBA00049244"/>
    </source>
</evidence>
<dbReference type="GeneID" id="84609861"/>
<comment type="cofactor">
    <cofactor evidence="15">
        <name>Mg(2+)</name>
        <dbReference type="ChEBI" id="CHEBI:18420"/>
    </cofactor>
    <text evidence="15">Binds 2 magnesium ions per subunit.</text>
</comment>
<dbReference type="EMBL" id="RFFL01000009">
    <property type="protein sequence ID" value="RMI00341.1"/>
    <property type="molecule type" value="Genomic_DNA"/>
</dbReference>
<keyword evidence="18" id="KW-1185">Reference proteome</keyword>
<dbReference type="Pfam" id="PF00817">
    <property type="entry name" value="IMS"/>
    <property type="match status" value="1"/>
</dbReference>
<dbReference type="InterPro" id="IPR050116">
    <property type="entry name" value="DNA_polymerase-Y"/>
</dbReference>
<comment type="catalytic activity">
    <reaction evidence="14 15">
        <text>DNA(n) + a 2'-deoxyribonucleoside 5'-triphosphate = DNA(n+1) + diphosphate</text>
        <dbReference type="Rhea" id="RHEA:22508"/>
        <dbReference type="Rhea" id="RHEA-COMP:17339"/>
        <dbReference type="Rhea" id="RHEA-COMP:17340"/>
        <dbReference type="ChEBI" id="CHEBI:33019"/>
        <dbReference type="ChEBI" id="CHEBI:61560"/>
        <dbReference type="ChEBI" id="CHEBI:173112"/>
        <dbReference type="EC" id="2.7.7.7"/>
    </reaction>
</comment>
<feature type="site" description="Substrate discrimination" evidence="15">
    <location>
        <position position="13"/>
    </location>
</feature>
<keyword evidence="3 15" id="KW-0515">Mutator protein</keyword>
<dbReference type="PANTHER" id="PTHR11076:SF33">
    <property type="entry name" value="DNA POLYMERASE KAPPA"/>
    <property type="match status" value="1"/>
</dbReference>
<dbReference type="Proteomes" id="UP000269134">
    <property type="component" value="Unassembled WGS sequence"/>
</dbReference>
<evidence type="ECO:0000256" key="13">
    <source>
        <dbReference type="ARBA" id="ARBA00023204"/>
    </source>
</evidence>
<dbReference type="InterPro" id="IPR043502">
    <property type="entry name" value="DNA/RNA_pol_sf"/>
</dbReference>
<sequence length="349" mass="39354">MRKIIHVDCDAFFAAIEMRDDPSLANRPMAVGGLAEQRGVIATCNYEARAYGVRSAMASAHALKLCPDLLIVRPRREAYREASQEIHTIFRTYTDLIEPLSLDEAFLDVTGCEHFAGSATRIAQDIRRRVWQQLRITVSAGVAPNKFLAKIASDWKKPDGLFVITPAQVDEFVLGLPVTKLHGVGRVTAEKLQRMGVRTCADLRARNRLDLLRDFGSFGERLWGLAHGIDERPVQVESRRQSVSVENTYDRDLPDLAACLERLPELLQELTRRMARLDSRYRPGKPFVKLKFHDFTQTTLEQSGAGLELEDYADLLAVAFARGKRPVRLIGVGVRLIDSRDQAEQLRLF</sequence>
<keyword evidence="12 15" id="KW-0238">DNA-binding</keyword>
<evidence type="ECO:0000256" key="12">
    <source>
        <dbReference type="ARBA" id="ARBA00023125"/>
    </source>
</evidence>
<dbReference type="SUPFAM" id="SSF56672">
    <property type="entry name" value="DNA/RNA polymerases"/>
    <property type="match status" value="1"/>
</dbReference>
<dbReference type="Pfam" id="PF11799">
    <property type="entry name" value="IMS_C"/>
    <property type="match status" value="1"/>
</dbReference>
<keyword evidence="9 15" id="KW-0227">DNA damage</keyword>
<keyword evidence="7 15" id="KW-0235">DNA replication</keyword>
<dbReference type="Gene3D" id="3.30.1490.100">
    <property type="entry name" value="DNA polymerase, Y-family, little finger domain"/>
    <property type="match status" value="1"/>
</dbReference>
<protein>
    <recommendedName>
        <fullName evidence="15">DNA polymerase IV</fullName>
        <shortName evidence="15">Pol IV</shortName>
        <ecNumber evidence="15">2.7.7.7</ecNumber>
    </recommendedName>
</protein>
<evidence type="ECO:0000256" key="1">
    <source>
        <dbReference type="ARBA" id="ARBA00004496"/>
    </source>
</evidence>
<dbReference type="GO" id="GO:0032259">
    <property type="term" value="P:methylation"/>
    <property type="evidence" value="ECO:0007669"/>
    <property type="project" value="UniProtKB-KW"/>
</dbReference>
<evidence type="ECO:0000256" key="10">
    <source>
        <dbReference type="ARBA" id="ARBA00022842"/>
    </source>
</evidence>
<comment type="caution">
    <text evidence="17">The sequence shown here is derived from an EMBL/GenBank/DDBJ whole genome shotgun (WGS) entry which is preliminary data.</text>
</comment>
<dbReference type="PANTHER" id="PTHR11076">
    <property type="entry name" value="DNA REPAIR POLYMERASE UMUC / TRANSFERASE FAMILY MEMBER"/>
    <property type="match status" value="1"/>
</dbReference>
<evidence type="ECO:0000256" key="3">
    <source>
        <dbReference type="ARBA" id="ARBA00022457"/>
    </source>
</evidence>
<dbReference type="HAMAP" id="MF_01113">
    <property type="entry name" value="DNApol_IV"/>
    <property type="match status" value="1"/>
</dbReference>
<evidence type="ECO:0000256" key="9">
    <source>
        <dbReference type="ARBA" id="ARBA00022763"/>
    </source>
</evidence>
<keyword evidence="5 15" id="KW-0808">Transferase</keyword>
<comment type="function">
    <text evidence="15">Poorly processive, error-prone DNA polymerase involved in untargeted mutagenesis. Copies undamaged DNA at stalled replication forks, which arise in vivo from mismatched or misaligned primer ends. These misaligned primers can be extended by PolIV. Exhibits no 3'-5' exonuclease (proofreading) activity. May be involved in translesional synthesis, in conjunction with the beta clamp from PolIII.</text>
</comment>
<proteinExistence type="inferred from homology"/>
<dbReference type="InterPro" id="IPR053848">
    <property type="entry name" value="IMS_HHH_1"/>
</dbReference>
<dbReference type="Pfam" id="PF21999">
    <property type="entry name" value="IMS_HHH_1"/>
    <property type="match status" value="1"/>
</dbReference>
<keyword evidence="4 15" id="KW-0963">Cytoplasm</keyword>
<keyword evidence="6 15" id="KW-0548">Nucleotidyltransferase</keyword>
<evidence type="ECO:0000313" key="17">
    <source>
        <dbReference type="EMBL" id="RMI00341.1"/>
    </source>
</evidence>
<dbReference type="Gene3D" id="3.40.1170.60">
    <property type="match status" value="1"/>
</dbReference>
<gene>
    <name evidence="15" type="primary">dinB</name>
    <name evidence="17" type="ORF">EA795_12515</name>
</gene>
<feature type="binding site" evidence="15">
    <location>
        <position position="8"/>
    </location>
    <ligand>
        <name>Mg(2+)</name>
        <dbReference type="ChEBI" id="CHEBI:18420"/>
    </ligand>
</feature>
<evidence type="ECO:0000256" key="2">
    <source>
        <dbReference type="ARBA" id="ARBA00010945"/>
    </source>
</evidence>
<keyword evidence="13 15" id="KW-0234">DNA repair</keyword>
<dbReference type="GO" id="GO:0008168">
    <property type="term" value="F:methyltransferase activity"/>
    <property type="evidence" value="ECO:0007669"/>
    <property type="project" value="UniProtKB-KW"/>
</dbReference>
<evidence type="ECO:0000259" key="16">
    <source>
        <dbReference type="PROSITE" id="PS50173"/>
    </source>
</evidence>
<evidence type="ECO:0000256" key="4">
    <source>
        <dbReference type="ARBA" id="ARBA00022490"/>
    </source>
</evidence>
<dbReference type="CDD" id="cd03586">
    <property type="entry name" value="PolY_Pol_IV_kappa"/>
    <property type="match status" value="1"/>
</dbReference>
<dbReference type="InterPro" id="IPR043128">
    <property type="entry name" value="Rev_trsase/Diguanyl_cyclase"/>
</dbReference>
<dbReference type="RefSeq" id="WP_082636294.1">
    <property type="nucleotide sequence ID" value="NZ_DALYSN010000026.1"/>
</dbReference>
<comment type="subunit">
    <text evidence="15">Monomer.</text>
</comment>
<evidence type="ECO:0000256" key="5">
    <source>
        <dbReference type="ARBA" id="ARBA00022679"/>
    </source>
</evidence>